<evidence type="ECO:0000259" key="6">
    <source>
        <dbReference type="PROSITE" id="PS50863"/>
    </source>
</evidence>
<evidence type="ECO:0000256" key="3">
    <source>
        <dbReference type="ARBA" id="ARBA00023125"/>
    </source>
</evidence>
<dbReference type="InterPro" id="IPR039218">
    <property type="entry name" value="REM_fam"/>
</dbReference>
<dbReference type="Proteomes" id="UP000029120">
    <property type="component" value="Chromosome 6"/>
</dbReference>
<protein>
    <recommendedName>
        <fullName evidence="6">TF-B3 domain-containing protein</fullName>
    </recommendedName>
</protein>
<keyword evidence="4" id="KW-0804">Transcription</keyword>
<evidence type="ECO:0000256" key="1">
    <source>
        <dbReference type="ARBA" id="ARBA00004123"/>
    </source>
</evidence>
<dbReference type="EMBL" id="CM002874">
    <property type="protein sequence ID" value="KFK32622.1"/>
    <property type="molecule type" value="Genomic_DNA"/>
</dbReference>
<gene>
    <name evidence="7" type="ordered locus">AALP_Aa6g267500</name>
</gene>
<keyword evidence="8" id="KW-1185">Reference proteome</keyword>
<reference evidence="8" key="1">
    <citation type="journal article" date="2015" name="Nat. Plants">
        <title>Genome expansion of Arabis alpina linked with retrotransposition and reduced symmetric DNA methylation.</title>
        <authorList>
            <person name="Willing E.M."/>
            <person name="Rawat V."/>
            <person name="Mandakova T."/>
            <person name="Maumus F."/>
            <person name="James G.V."/>
            <person name="Nordstroem K.J."/>
            <person name="Becker C."/>
            <person name="Warthmann N."/>
            <person name="Chica C."/>
            <person name="Szarzynska B."/>
            <person name="Zytnicki M."/>
            <person name="Albani M.C."/>
            <person name="Kiefer C."/>
            <person name="Bergonzi S."/>
            <person name="Castaings L."/>
            <person name="Mateos J.L."/>
            <person name="Berns M.C."/>
            <person name="Bujdoso N."/>
            <person name="Piofczyk T."/>
            <person name="de Lorenzo L."/>
            <person name="Barrero-Sicilia C."/>
            <person name="Mateos I."/>
            <person name="Piednoel M."/>
            <person name="Hagmann J."/>
            <person name="Chen-Min-Tao R."/>
            <person name="Iglesias-Fernandez R."/>
            <person name="Schuster S.C."/>
            <person name="Alonso-Blanco C."/>
            <person name="Roudier F."/>
            <person name="Carbonero P."/>
            <person name="Paz-Ares J."/>
            <person name="Davis S.J."/>
            <person name="Pecinka A."/>
            <person name="Quesneville H."/>
            <person name="Colot V."/>
            <person name="Lysak M.A."/>
            <person name="Weigel D."/>
            <person name="Coupland G."/>
            <person name="Schneeberger K."/>
        </authorList>
    </citation>
    <scope>NUCLEOTIDE SEQUENCE [LARGE SCALE GENOMIC DNA]</scope>
    <source>
        <strain evidence="8">cv. Pajares</strain>
    </source>
</reference>
<dbReference type="InterPro" id="IPR003340">
    <property type="entry name" value="B3_DNA-bd"/>
</dbReference>
<dbReference type="PROSITE" id="PS50863">
    <property type="entry name" value="B3"/>
    <property type="match status" value="1"/>
</dbReference>
<name>A0A087GRX0_ARAAL</name>
<keyword evidence="5" id="KW-0539">Nucleus</keyword>
<proteinExistence type="predicted"/>
<evidence type="ECO:0000256" key="2">
    <source>
        <dbReference type="ARBA" id="ARBA00023015"/>
    </source>
</evidence>
<dbReference type="InterPro" id="IPR015300">
    <property type="entry name" value="DNA-bd_pseudobarrel_sf"/>
</dbReference>
<accession>A0A087GRX0</accession>
<comment type="subcellular location">
    <subcellularLocation>
        <location evidence="1">Nucleus</location>
    </subcellularLocation>
</comment>
<evidence type="ECO:0000256" key="4">
    <source>
        <dbReference type="ARBA" id="ARBA00023163"/>
    </source>
</evidence>
<dbReference type="GO" id="GO:0003677">
    <property type="term" value="F:DNA binding"/>
    <property type="evidence" value="ECO:0007669"/>
    <property type="project" value="UniProtKB-KW"/>
</dbReference>
<evidence type="ECO:0000313" key="8">
    <source>
        <dbReference type="Proteomes" id="UP000029120"/>
    </source>
</evidence>
<keyword evidence="2" id="KW-0805">Transcription regulation</keyword>
<keyword evidence="3" id="KW-0238">DNA-binding</keyword>
<dbReference type="PANTHER" id="PTHR31674">
    <property type="entry name" value="B3 DOMAIN-CONTAINING PROTEIN REM-LIKE 3-RELATED"/>
    <property type="match status" value="1"/>
</dbReference>
<evidence type="ECO:0000256" key="5">
    <source>
        <dbReference type="ARBA" id="ARBA00023242"/>
    </source>
</evidence>
<dbReference type="GO" id="GO:0005634">
    <property type="term" value="C:nucleus"/>
    <property type="evidence" value="ECO:0007669"/>
    <property type="project" value="UniProtKB-SubCell"/>
</dbReference>
<dbReference type="SUPFAM" id="SSF101936">
    <property type="entry name" value="DNA-binding pseudobarrel domain"/>
    <property type="match status" value="1"/>
</dbReference>
<dbReference type="OrthoDB" id="1108862at2759"/>
<dbReference type="Pfam" id="PF02362">
    <property type="entry name" value="B3"/>
    <property type="match status" value="1"/>
</dbReference>
<dbReference type="PANTHER" id="PTHR31674:SF96">
    <property type="entry name" value="B3 DOMAIN-CONTAINING PROTEIN REM-LIKE 3-RELATED"/>
    <property type="match status" value="1"/>
</dbReference>
<feature type="domain" description="TF-B3" evidence="6">
    <location>
        <begin position="1"/>
        <end position="71"/>
    </location>
</feature>
<dbReference type="CDD" id="cd10017">
    <property type="entry name" value="B3_DNA"/>
    <property type="match status" value="1"/>
</dbReference>
<dbReference type="AlphaFoldDB" id="A0A087GRX0"/>
<dbReference type="Gramene" id="KFK32622">
    <property type="protein sequence ID" value="KFK32622"/>
    <property type="gene ID" value="AALP_AA6G267500"/>
</dbReference>
<dbReference type="SMART" id="SM01019">
    <property type="entry name" value="B3"/>
    <property type="match status" value="1"/>
</dbReference>
<evidence type="ECO:0000313" key="7">
    <source>
        <dbReference type="EMBL" id="KFK32622.1"/>
    </source>
</evidence>
<sequence length="147" mass="16678">MSESFSAEIVITDGGERSWALYLRFNKISDTFYISRGWRSFYDENCKRAGSLFVFRLVGNGEVPLLSFSPAESRGDKSCSKESLPVESIEKNYLTSRDSTPPSQNRFVTLTFTHDTELNCRQVLDPRWKMLQNEAVPVSGQSNTSTE</sequence>
<organism evidence="7 8">
    <name type="scientific">Arabis alpina</name>
    <name type="common">Alpine rock-cress</name>
    <dbReference type="NCBI Taxonomy" id="50452"/>
    <lineage>
        <taxon>Eukaryota</taxon>
        <taxon>Viridiplantae</taxon>
        <taxon>Streptophyta</taxon>
        <taxon>Embryophyta</taxon>
        <taxon>Tracheophyta</taxon>
        <taxon>Spermatophyta</taxon>
        <taxon>Magnoliopsida</taxon>
        <taxon>eudicotyledons</taxon>
        <taxon>Gunneridae</taxon>
        <taxon>Pentapetalae</taxon>
        <taxon>rosids</taxon>
        <taxon>malvids</taxon>
        <taxon>Brassicales</taxon>
        <taxon>Brassicaceae</taxon>
        <taxon>Arabideae</taxon>
        <taxon>Arabis</taxon>
    </lineage>
</organism>
<dbReference type="Gene3D" id="2.40.330.10">
    <property type="entry name" value="DNA-binding pseudobarrel domain"/>
    <property type="match status" value="1"/>
</dbReference>
<dbReference type="OMA" id="EAMPIEC"/>